<feature type="transmembrane region" description="Helical" evidence="1">
    <location>
        <begin position="18"/>
        <end position="36"/>
    </location>
</feature>
<keyword evidence="1" id="KW-1133">Transmembrane helix</keyword>
<feature type="transmembrane region" description="Helical" evidence="1">
    <location>
        <begin position="320"/>
        <end position="339"/>
    </location>
</feature>
<feature type="transmembrane region" description="Helical" evidence="1">
    <location>
        <begin position="285"/>
        <end position="308"/>
    </location>
</feature>
<evidence type="ECO:0000313" key="2">
    <source>
        <dbReference type="EMBL" id="GAP45001.1"/>
    </source>
</evidence>
<proteinExistence type="predicted"/>
<evidence type="ECO:0000256" key="1">
    <source>
        <dbReference type="SAM" id="Phobius"/>
    </source>
</evidence>
<feature type="transmembrane region" description="Helical" evidence="1">
    <location>
        <begin position="48"/>
        <end position="65"/>
    </location>
</feature>
<sequence>MNSTPVAFPLKRKKAKSLPVTLLFFIWPLALLYASLRNYRDPLAKRGFILFCVYFGFVFVFSRDIQGADSARYAQNLADLHKLTPSFMTLWNSFYTFETNYLDIYQPIITWVISLFTDDARYLFAFFALVFGYFYANNLWIVFSSIKGKLSLTLILFIFVLAFIIPIWSINGVRMWTAAQIFIYGVLLYFIRNEKNGLWWAISSIFIHFSFLLPLILLFIFRLLPKNITMYIVFFVSTLFISEIDLIGVKNALFFLPEIFHPRVETYTNIEYAERVHELSTDNNWYVQFSGIALKIAIISLMLGLILTGRRFLKTNPIQYNYICFVLFFYGLVNLVALVPSVGRFLAVANSLSLVFIILHLSKYKISRVVSAIRVLVVPLLIFYCVFSIRVGFDFIGVSAFIGNPISAIFFEDTKPIIEFIKSLL</sequence>
<protein>
    <submittedName>
        <fullName evidence="2">EpsG family</fullName>
    </submittedName>
</protein>
<keyword evidence="1" id="KW-0812">Transmembrane</keyword>
<feature type="transmembrane region" description="Helical" evidence="1">
    <location>
        <begin position="228"/>
        <end position="249"/>
    </location>
</feature>
<organism evidence="2">
    <name type="scientific">Lentimicrobium saccharophilum</name>
    <dbReference type="NCBI Taxonomy" id="1678841"/>
    <lineage>
        <taxon>Bacteria</taxon>
        <taxon>Pseudomonadati</taxon>
        <taxon>Bacteroidota</taxon>
        <taxon>Bacteroidia</taxon>
        <taxon>Bacteroidales</taxon>
        <taxon>Lentimicrobiaceae</taxon>
        <taxon>Lentimicrobium</taxon>
    </lineage>
</organism>
<reference evidence="2" key="1">
    <citation type="journal article" date="2015" name="Genome Announc.">
        <title>Draft Genome Sequence of Bacteroidales Strain TBC1, a Novel Isolate from a Methanogenic Wastewater Treatment System.</title>
        <authorList>
            <person name="Tourlousse D.M."/>
            <person name="Matsuura N."/>
            <person name="Sun L."/>
            <person name="Toyonaga M."/>
            <person name="Kuroda K."/>
            <person name="Ohashi A."/>
            <person name="Cruz R."/>
            <person name="Yamaguchi T."/>
            <person name="Sekiguchi Y."/>
        </authorList>
    </citation>
    <scope>NUCLEOTIDE SEQUENCE [LARGE SCALE GENOMIC DNA]</scope>
    <source>
        <strain evidence="2">TBC1</strain>
    </source>
</reference>
<dbReference type="OrthoDB" id="784431at2"/>
<feature type="transmembrane region" description="Helical" evidence="1">
    <location>
        <begin position="198"/>
        <end position="221"/>
    </location>
</feature>
<name>A0A0S7C6X2_9BACT</name>
<dbReference type="Proteomes" id="UP000053091">
    <property type="component" value="Unassembled WGS sequence"/>
</dbReference>
<evidence type="ECO:0000313" key="3">
    <source>
        <dbReference type="Proteomes" id="UP000053091"/>
    </source>
</evidence>
<dbReference type="EMBL" id="DF968183">
    <property type="protein sequence ID" value="GAP45001.1"/>
    <property type="molecule type" value="Genomic_DNA"/>
</dbReference>
<dbReference type="AlphaFoldDB" id="A0A0S7C6X2"/>
<dbReference type="STRING" id="1678841.TBC1_12817"/>
<dbReference type="InterPro" id="IPR049458">
    <property type="entry name" value="EpsG-like"/>
</dbReference>
<dbReference type="RefSeq" id="WP_062045021.1">
    <property type="nucleotide sequence ID" value="NZ_DF968183.1"/>
</dbReference>
<keyword evidence="1" id="KW-0472">Membrane</keyword>
<feature type="transmembrane region" description="Helical" evidence="1">
    <location>
        <begin position="149"/>
        <end position="168"/>
    </location>
</feature>
<feature type="transmembrane region" description="Helical" evidence="1">
    <location>
        <begin position="122"/>
        <end position="143"/>
    </location>
</feature>
<gene>
    <name evidence="2" type="ORF">TBC1_12817</name>
</gene>
<accession>A0A0S7C6X2</accession>
<feature type="transmembrane region" description="Helical" evidence="1">
    <location>
        <begin position="369"/>
        <end position="389"/>
    </location>
</feature>
<feature type="transmembrane region" description="Helical" evidence="1">
    <location>
        <begin position="345"/>
        <end position="362"/>
    </location>
</feature>
<dbReference type="Pfam" id="PF14897">
    <property type="entry name" value="EpsG"/>
    <property type="match status" value="1"/>
</dbReference>
<keyword evidence="3" id="KW-1185">Reference proteome</keyword>